<dbReference type="EMBL" id="BAAABV010000028">
    <property type="protein sequence ID" value="GAA0316142.1"/>
    <property type="molecule type" value="Genomic_DNA"/>
</dbReference>
<reference evidence="2 3" key="1">
    <citation type="journal article" date="2019" name="Int. J. Syst. Evol. Microbiol.">
        <title>The Global Catalogue of Microorganisms (GCM) 10K type strain sequencing project: providing services to taxonomists for standard genome sequencing and annotation.</title>
        <authorList>
            <consortium name="The Broad Institute Genomics Platform"/>
            <consortium name="The Broad Institute Genome Sequencing Center for Infectious Disease"/>
            <person name="Wu L."/>
            <person name="Ma J."/>
        </authorList>
    </citation>
    <scope>NUCLEOTIDE SEQUENCE [LARGE SCALE GENOMIC DNA]</scope>
    <source>
        <strain evidence="2 3">JCM 4505</strain>
    </source>
</reference>
<feature type="compositionally biased region" description="Low complexity" evidence="1">
    <location>
        <begin position="1"/>
        <end position="19"/>
    </location>
</feature>
<organism evidence="2 3">
    <name type="scientific">Streptomyces polychromogenes</name>
    <dbReference type="NCBI Taxonomy" id="67342"/>
    <lineage>
        <taxon>Bacteria</taxon>
        <taxon>Bacillati</taxon>
        <taxon>Actinomycetota</taxon>
        <taxon>Actinomycetes</taxon>
        <taxon>Kitasatosporales</taxon>
        <taxon>Streptomycetaceae</taxon>
        <taxon>Streptomyces</taxon>
    </lineage>
</organism>
<feature type="region of interest" description="Disordered" evidence="1">
    <location>
        <begin position="1"/>
        <end position="80"/>
    </location>
</feature>
<accession>A0ABN0VSD0</accession>
<name>A0ABN0VSD0_9ACTN</name>
<dbReference type="Proteomes" id="UP001501867">
    <property type="component" value="Unassembled WGS sequence"/>
</dbReference>
<gene>
    <name evidence="2" type="ORF">GCM10010302_64050</name>
</gene>
<feature type="compositionally biased region" description="Pro residues" evidence="1">
    <location>
        <begin position="37"/>
        <end position="47"/>
    </location>
</feature>
<evidence type="ECO:0000313" key="3">
    <source>
        <dbReference type="Proteomes" id="UP001501867"/>
    </source>
</evidence>
<evidence type="ECO:0000313" key="2">
    <source>
        <dbReference type="EMBL" id="GAA0316142.1"/>
    </source>
</evidence>
<comment type="caution">
    <text evidence="2">The sequence shown here is derived from an EMBL/GenBank/DDBJ whole genome shotgun (WGS) entry which is preliminary data.</text>
</comment>
<sequence length="148" mass="15673">MCLPATLDTPRAPRPARTPILSHSREPAQHRLARPGDPAPSGPPATRPEPRAVREDDASLRVSRPRDRNRPGPGPLPFGMSANVITIEIRGLEPAALKAAAQIAALFPSTAPALPHPARGESEGEVLVRIHADVGRPPTDGDYTDTCA</sequence>
<keyword evidence="3" id="KW-1185">Reference proteome</keyword>
<feature type="compositionally biased region" description="Basic and acidic residues" evidence="1">
    <location>
        <begin position="48"/>
        <end position="70"/>
    </location>
</feature>
<evidence type="ECO:0000256" key="1">
    <source>
        <dbReference type="SAM" id="MobiDB-lite"/>
    </source>
</evidence>
<protein>
    <submittedName>
        <fullName evidence="2">Uncharacterized protein</fullName>
    </submittedName>
</protein>
<proteinExistence type="predicted"/>